<accession>A0A0L0P0I1</accession>
<dbReference type="VEuPathDB" id="FungiDB:QG37_03603"/>
<proteinExistence type="predicted"/>
<sequence>MTKDEKNLIEDEGKDGKWVCLYTRMVASRRKASA</sequence>
<name>A0A0L0P0I1_CANAR</name>
<dbReference type="EMBL" id="LGST01000023">
    <property type="protein sequence ID" value="KND99465.1"/>
    <property type="molecule type" value="Genomic_DNA"/>
</dbReference>
<comment type="caution">
    <text evidence="1">The sequence shown here is derived from an EMBL/GenBank/DDBJ whole genome shotgun (WGS) entry which is preliminary data.</text>
</comment>
<evidence type="ECO:0000313" key="1">
    <source>
        <dbReference type="EMBL" id="KND99465.1"/>
    </source>
</evidence>
<protein>
    <submittedName>
        <fullName evidence="1">Uncharacterized protein</fullName>
    </submittedName>
</protein>
<dbReference type="AlphaFoldDB" id="A0A0L0P0I1"/>
<gene>
    <name evidence="1" type="ORF">QG37_03603</name>
</gene>
<organism evidence="1 2">
    <name type="scientific">Candidozyma auris</name>
    <name type="common">Yeast</name>
    <name type="synonym">Candida auris</name>
    <dbReference type="NCBI Taxonomy" id="498019"/>
    <lineage>
        <taxon>Eukaryota</taxon>
        <taxon>Fungi</taxon>
        <taxon>Dikarya</taxon>
        <taxon>Ascomycota</taxon>
        <taxon>Saccharomycotina</taxon>
        <taxon>Pichiomycetes</taxon>
        <taxon>Metschnikowiaceae</taxon>
        <taxon>Candidozyma</taxon>
    </lineage>
</organism>
<reference evidence="2" key="1">
    <citation type="journal article" date="2015" name="BMC Genomics">
        <title>Draft genome of a commonly misdiagnosed multidrug resistant pathogen Candida auris.</title>
        <authorList>
            <person name="Chatterjee S."/>
            <person name="Alampalli S.V."/>
            <person name="Nageshan R.K."/>
            <person name="Chettiar S.T."/>
            <person name="Joshi S."/>
            <person name="Tatu U.S."/>
        </authorList>
    </citation>
    <scope>NUCLEOTIDE SEQUENCE [LARGE SCALE GENOMIC DNA]</scope>
    <source>
        <strain evidence="2">6684</strain>
    </source>
</reference>
<dbReference type="Proteomes" id="UP000037122">
    <property type="component" value="Unassembled WGS sequence"/>
</dbReference>
<evidence type="ECO:0000313" key="2">
    <source>
        <dbReference type="Proteomes" id="UP000037122"/>
    </source>
</evidence>